<evidence type="ECO:0000313" key="5">
    <source>
        <dbReference type="EMBL" id="PRR72320.1"/>
    </source>
</evidence>
<protein>
    <recommendedName>
        <fullName evidence="2 3">Protein GrpE</fullName>
    </recommendedName>
    <alternativeName>
        <fullName evidence="2">HSP-70 cofactor</fullName>
    </alternativeName>
</protein>
<dbReference type="Gene3D" id="2.30.22.10">
    <property type="entry name" value="Head domain of nucleotide exchange factor GrpE"/>
    <property type="match status" value="1"/>
</dbReference>
<dbReference type="AlphaFoldDB" id="A0A9X7J268"/>
<dbReference type="InterPro" id="IPR009012">
    <property type="entry name" value="GrpE_head"/>
</dbReference>
<dbReference type="PROSITE" id="PS01071">
    <property type="entry name" value="GRPE"/>
    <property type="match status" value="1"/>
</dbReference>
<comment type="function">
    <text evidence="2 3">Participates actively in the response to hyperosmotic and heat shock by preventing the aggregation of stress-denatured proteins, in association with DnaK and GrpE. It is the nucleotide exchange factor for DnaK and may function as a thermosensor. Unfolded proteins bind initially to DnaJ; upon interaction with the DnaJ-bound protein, DnaK hydrolyzes its bound ATP, resulting in the formation of a stable complex. GrpE releases ADP from DnaK; ATP binding to DnaK triggers the release of the substrate protein, thus completing the reaction cycle. Several rounds of ATP-dependent interactions between DnaJ, DnaK and GrpE are required for fully efficient folding.</text>
</comment>
<name>A0A9X7J268_9FIRM</name>
<sequence>MGIRQYLERLRTGLGWQRTAGPLMARLDNIQVEMAELTQQVTRLAARFEQLTQEVARLGKMQLQLAAGNEDLAQTCEETLQEFRRGHERYQELVEAVRREEKRRLEGQVIAALVKELLPLLDGLEAGIQTFTPPAGARSPQAPPEGLTVVQGLAGLWQRGQQALAGLGVQRLEAVGQPFDPYYHRAVEAVPVAEEQQDGRVVAEVTAGYIWQDQVLRYAEVIVGKLAGTGEQPEAKEGGIRQLKSE</sequence>
<dbReference type="EMBL" id="PVXL01000046">
    <property type="protein sequence ID" value="PRR72320.1"/>
    <property type="molecule type" value="Genomic_DNA"/>
</dbReference>
<feature type="coiled-coil region" evidence="4">
    <location>
        <begin position="27"/>
        <end position="54"/>
    </location>
</feature>
<reference evidence="5 6" key="1">
    <citation type="submission" date="2018-03" db="EMBL/GenBank/DDBJ databases">
        <title>Genome sequence of Moorella stamsii DSM 26217.</title>
        <authorList>
            <person name="Poehlein A."/>
            <person name="Daniel R."/>
        </authorList>
    </citation>
    <scope>NUCLEOTIDE SEQUENCE [LARGE SCALE GENOMIC DNA]</scope>
    <source>
        <strain evidence="6">DSM 26217</strain>
    </source>
</reference>
<evidence type="ECO:0000256" key="2">
    <source>
        <dbReference type="HAMAP-Rule" id="MF_01151"/>
    </source>
</evidence>
<proteinExistence type="inferred from homology"/>
<comment type="similarity">
    <text evidence="2">Belongs to the GrpE family.</text>
</comment>
<keyword evidence="6" id="KW-1185">Reference proteome</keyword>
<dbReference type="Pfam" id="PF01025">
    <property type="entry name" value="GrpE"/>
    <property type="match status" value="1"/>
</dbReference>
<dbReference type="GO" id="GO:0000774">
    <property type="term" value="F:adenyl-nucleotide exchange factor activity"/>
    <property type="evidence" value="ECO:0007669"/>
    <property type="project" value="InterPro"/>
</dbReference>
<dbReference type="GO" id="GO:0051082">
    <property type="term" value="F:unfolded protein binding"/>
    <property type="evidence" value="ECO:0007669"/>
    <property type="project" value="TreeGrafter"/>
</dbReference>
<dbReference type="PANTHER" id="PTHR21237:SF23">
    <property type="entry name" value="GRPE PROTEIN HOMOLOG, MITOCHONDRIAL"/>
    <property type="match status" value="1"/>
</dbReference>
<dbReference type="GO" id="GO:0051087">
    <property type="term" value="F:protein-folding chaperone binding"/>
    <property type="evidence" value="ECO:0007669"/>
    <property type="project" value="InterPro"/>
</dbReference>
<keyword evidence="2 3" id="KW-0346">Stress response</keyword>
<accession>A0A9X7J268</accession>
<dbReference type="SUPFAM" id="SSF51064">
    <property type="entry name" value="Head domain of nucleotide exchange factor GrpE"/>
    <property type="match status" value="1"/>
</dbReference>
<keyword evidence="2" id="KW-0963">Cytoplasm</keyword>
<dbReference type="GO" id="GO:0042803">
    <property type="term" value="F:protein homodimerization activity"/>
    <property type="evidence" value="ECO:0007669"/>
    <property type="project" value="InterPro"/>
</dbReference>
<comment type="subcellular location">
    <subcellularLocation>
        <location evidence="2">Cytoplasm</location>
    </subcellularLocation>
</comment>
<evidence type="ECO:0000313" key="6">
    <source>
        <dbReference type="Proteomes" id="UP000239430"/>
    </source>
</evidence>
<dbReference type="InterPro" id="IPR000740">
    <property type="entry name" value="GrpE"/>
</dbReference>
<comment type="subunit">
    <text evidence="2">Homodimer.</text>
</comment>
<gene>
    <name evidence="2 5" type="primary">grpE</name>
    <name evidence="5" type="ORF">MOST_20310</name>
</gene>
<evidence type="ECO:0000256" key="4">
    <source>
        <dbReference type="SAM" id="Coils"/>
    </source>
</evidence>
<evidence type="ECO:0000256" key="1">
    <source>
        <dbReference type="ARBA" id="ARBA00023186"/>
    </source>
</evidence>
<comment type="caution">
    <text evidence="5">The sequence shown here is derived from an EMBL/GenBank/DDBJ whole genome shotgun (WGS) entry which is preliminary data.</text>
</comment>
<keyword evidence="4" id="KW-0175">Coiled coil</keyword>
<dbReference type="Proteomes" id="UP000239430">
    <property type="component" value="Unassembled WGS sequence"/>
</dbReference>
<evidence type="ECO:0000256" key="3">
    <source>
        <dbReference type="RuleBase" id="RU000639"/>
    </source>
</evidence>
<dbReference type="HAMAP" id="MF_01151">
    <property type="entry name" value="GrpE"/>
    <property type="match status" value="1"/>
</dbReference>
<dbReference type="GO" id="GO:0005737">
    <property type="term" value="C:cytoplasm"/>
    <property type="evidence" value="ECO:0007669"/>
    <property type="project" value="UniProtKB-SubCell"/>
</dbReference>
<dbReference type="GO" id="GO:0006457">
    <property type="term" value="P:protein folding"/>
    <property type="evidence" value="ECO:0007669"/>
    <property type="project" value="InterPro"/>
</dbReference>
<keyword evidence="1 2" id="KW-0143">Chaperone</keyword>
<organism evidence="5 6">
    <name type="scientific">Neomoorella stamsii</name>
    <dbReference type="NCBI Taxonomy" id="1266720"/>
    <lineage>
        <taxon>Bacteria</taxon>
        <taxon>Bacillati</taxon>
        <taxon>Bacillota</taxon>
        <taxon>Clostridia</taxon>
        <taxon>Neomoorellales</taxon>
        <taxon>Neomoorellaceae</taxon>
        <taxon>Neomoorella</taxon>
    </lineage>
</organism>
<dbReference type="PANTHER" id="PTHR21237">
    <property type="entry name" value="GRPE PROTEIN"/>
    <property type="match status" value="1"/>
</dbReference>